<evidence type="ECO:0000259" key="9">
    <source>
        <dbReference type="PROSITE" id="PS51826"/>
    </source>
</evidence>
<feature type="domain" description="Lipoyl-binding" evidence="8">
    <location>
        <begin position="4"/>
        <end position="79"/>
    </location>
</feature>
<dbReference type="InterPro" id="IPR023213">
    <property type="entry name" value="CAT-like_dom_sf"/>
</dbReference>
<evidence type="ECO:0000256" key="5">
    <source>
        <dbReference type="ARBA" id="ARBA00023315"/>
    </source>
</evidence>
<evidence type="ECO:0000256" key="7">
    <source>
        <dbReference type="SAM" id="MobiDB-lite"/>
    </source>
</evidence>
<feature type="domain" description="Peripheral subunit-binding (PSBD)" evidence="9">
    <location>
        <begin position="202"/>
        <end position="239"/>
    </location>
</feature>
<name>A0A1I1IEZ0_9ACTN</name>
<evidence type="ECO:0000256" key="6">
    <source>
        <dbReference type="RuleBase" id="RU003423"/>
    </source>
</evidence>
<dbReference type="Gene3D" id="2.40.50.100">
    <property type="match status" value="1"/>
</dbReference>
<keyword evidence="5 6" id="KW-0012">Acyltransferase</keyword>
<dbReference type="CDD" id="cd06849">
    <property type="entry name" value="lipoyl_domain"/>
    <property type="match status" value="1"/>
</dbReference>
<evidence type="ECO:0000313" key="10">
    <source>
        <dbReference type="EMBL" id="SFC32283.1"/>
    </source>
</evidence>
<dbReference type="InterPro" id="IPR011053">
    <property type="entry name" value="Single_hybrid_motif"/>
</dbReference>
<dbReference type="PROSITE" id="PS50968">
    <property type="entry name" value="BIOTINYL_LIPOYL"/>
    <property type="match status" value="1"/>
</dbReference>
<dbReference type="InterPro" id="IPR001078">
    <property type="entry name" value="2-oxoacid_DH_actylTfrase"/>
</dbReference>
<reference evidence="11" key="1">
    <citation type="submission" date="2016-10" db="EMBL/GenBank/DDBJ databases">
        <authorList>
            <person name="Varghese N."/>
            <person name="Submissions S."/>
        </authorList>
    </citation>
    <scope>NUCLEOTIDE SEQUENCE [LARGE SCALE GENOMIC DNA]</scope>
    <source>
        <strain evidence="11">DSM 45962</strain>
    </source>
</reference>
<dbReference type="EC" id="2.3.1.-" evidence="6"/>
<accession>A0A1I1IEZ0</accession>
<dbReference type="InterPro" id="IPR003016">
    <property type="entry name" value="2-oxoA_DH_lipoyl-BS"/>
</dbReference>
<dbReference type="AlphaFoldDB" id="A0A1I1IEZ0"/>
<dbReference type="FunFam" id="2.40.50.100:FF:000036">
    <property type="entry name" value="Dihydrolipoamide acetyltransferase component of pyruvate dehydrogenase complex"/>
    <property type="match status" value="1"/>
</dbReference>
<organism evidence="10 11">
    <name type="scientific">Klenkia taihuensis</name>
    <dbReference type="NCBI Taxonomy" id="1225127"/>
    <lineage>
        <taxon>Bacteria</taxon>
        <taxon>Bacillati</taxon>
        <taxon>Actinomycetota</taxon>
        <taxon>Actinomycetes</taxon>
        <taxon>Geodermatophilales</taxon>
        <taxon>Geodermatophilaceae</taxon>
        <taxon>Klenkia</taxon>
    </lineage>
</organism>
<dbReference type="PROSITE" id="PS00189">
    <property type="entry name" value="LIPOYL"/>
    <property type="match status" value="1"/>
</dbReference>
<comment type="similarity">
    <text evidence="2 6">Belongs to the 2-oxoacid dehydrogenase family.</text>
</comment>
<feature type="region of interest" description="Disordered" evidence="7">
    <location>
        <begin position="140"/>
        <end position="206"/>
    </location>
</feature>
<dbReference type="GO" id="GO:0031405">
    <property type="term" value="F:lipoic acid binding"/>
    <property type="evidence" value="ECO:0007669"/>
    <property type="project" value="TreeGrafter"/>
</dbReference>
<evidence type="ECO:0000256" key="1">
    <source>
        <dbReference type="ARBA" id="ARBA00001938"/>
    </source>
</evidence>
<evidence type="ECO:0000256" key="4">
    <source>
        <dbReference type="ARBA" id="ARBA00022823"/>
    </source>
</evidence>
<dbReference type="Pfam" id="PF00364">
    <property type="entry name" value="Biotin_lipoyl"/>
    <property type="match status" value="1"/>
</dbReference>
<gene>
    <name evidence="10" type="ORF">SAMN05661030_0668</name>
</gene>
<sequence>MPDLRQFKLPDVGEGLTEGEILQWLVAVGDTVTTNQPLCEVETAKAAVELPSPYAGTVVELLHEPGTTVDVGAPIITIDIGGDAPATEDDTPAAGLIGGPAPGGRTSVLVGYGPKNTEAVRRPRRSGAAVAERATAPAVLPEADYGSGTDRPPLLATAPDATSKPVRHGGLEIGRAAERHAADTEAASGTAVAPGRRAPRPLAKPPVRKYAKDLGIDLTTVTGTGAGGVITRADVEAARSAVVEPAAAETVVRFPVGDGGTAGREQRIPIKGVRKHTAAAMVSSAFTAPHVTEFLTVDVTRMMALRGRLAARPELAGLKVSPLLFVAKALLLAARKHPMVNSSWDEAAQEIVVKDYVNLGIAAATPRGLVVPNIKDAGRLSLAELAGALADLTATARAGKTSPADMSGGTITITNVGVFGVDTGTPILNPGESAILAFGAVREMPWVHKGKVRVRQVTQLALSFDHRIIDGELGSRFLADVGAVLHDPGVALAL</sequence>
<dbReference type="Gene3D" id="3.30.559.10">
    <property type="entry name" value="Chloramphenicol acetyltransferase-like domain"/>
    <property type="match status" value="1"/>
</dbReference>
<dbReference type="SUPFAM" id="SSF51230">
    <property type="entry name" value="Single hybrid motif"/>
    <property type="match status" value="1"/>
</dbReference>
<evidence type="ECO:0000259" key="8">
    <source>
        <dbReference type="PROSITE" id="PS50968"/>
    </source>
</evidence>
<dbReference type="InterPro" id="IPR050743">
    <property type="entry name" value="2-oxoacid_DH_E2_comp"/>
</dbReference>
<dbReference type="PROSITE" id="PS51826">
    <property type="entry name" value="PSBD"/>
    <property type="match status" value="1"/>
</dbReference>
<dbReference type="GO" id="GO:0005737">
    <property type="term" value="C:cytoplasm"/>
    <property type="evidence" value="ECO:0007669"/>
    <property type="project" value="TreeGrafter"/>
</dbReference>
<dbReference type="GO" id="GO:0016407">
    <property type="term" value="F:acetyltransferase activity"/>
    <property type="evidence" value="ECO:0007669"/>
    <property type="project" value="TreeGrafter"/>
</dbReference>
<keyword evidence="10" id="KW-0670">Pyruvate</keyword>
<dbReference type="Gene3D" id="4.10.320.10">
    <property type="entry name" value="E3-binding domain"/>
    <property type="match status" value="1"/>
</dbReference>
<dbReference type="InterPro" id="IPR000089">
    <property type="entry name" value="Biotin_lipoyl"/>
</dbReference>
<dbReference type="PANTHER" id="PTHR43178:SF5">
    <property type="entry name" value="LIPOAMIDE ACYLTRANSFERASE COMPONENT OF BRANCHED-CHAIN ALPHA-KETO ACID DEHYDROGENASE COMPLEX, MITOCHONDRIAL"/>
    <property type="match status" value="1"/>
</dbReference>
<proteinExistence type="inferred from homology"/>
<dbReference type="PANTHER" id="PTHR43178">
    <property type="entry name" value="DIHYDROLIPOAMIDE ACETYLTRANSFERASE COMPONENT OF PYRUVATE DEHYDROGENASE COMPLEX"/>
    <property type="match status" value="1"/>
</dbReference>
<evidence type="ECO:0000256" key="3">
    <source>
        <dbReference type="ARBA" id="ARBA00022679"/>
    </source>
</evidence>
<dbReference type="Pfam" id="PF02817">
    <property type="entry name" value="E3_binding"/>
    <property type="match status" value="1"/>
</dbReference>
<dbReference type="EMBL" id="FOMD01000001">
    <property type="protein sequence ID" value="SFC32283.1"/>
    <property type="molecule type" value="Genomic_DNA"/>
</dbReference>
<comment type="cofactor">
    <cofactor evidence="1 6">
        <name>(R)-lipoate</name>
        <dbReference type="ChEBI" id="CHEBI:83088"/>
    </cofactor>
</comment>
<keyword evidence="4 6" id="KW-0450">Lipoyl</keyword>
<dbReference type="STRING" id="1225127.SAMN05661030_0668"/>
<dbReference type="SUPFAM" id="SSF47005">
    <property type="entry name" value="Peripheral subunit-binding domain of 2-oxo acid dehydrogenase complex"/>
    <property type="match status" value="1"/>
</dbReference>
<dbReference type="Proteomes" id="UP000199022">
    <property type="component" value="Unassembled WGS sequence"/>
</dbReference>
<keyword evidence="11" id="KW-1185">Reference proteome</keyword>
<evidence type="ECO:0000313" key="11">
    <source>
        <dbReference type="Proteomes" id="UP000199022"/>
    </source>
</evidence>
<dbReference type="InterPro" id="IPR004167">
    <property type="entry name" value="PSBD"/>
</dbReference>
<protein>
    <recommendedName>
        <fullName evidence="6">Dihydrolipoamide acetyltransferase component of pyruvate dehydrogenase complex</fullName>
        <ecNumber evidence="6">2.3.1.-</ecNumber>
    </recommendedName>
</protein>
<evidence type="ECO:0000256" key="2">
    <source>
        <dbReference type="ARBA" id="ARBA00007317"/>
    </source>
</evidence>
<dbReference type="SUPFAM" id="SSF52777">
    <property type="entry name" value="CoA-dependent acyltransferases"/>
    <property type="match status" value="1"/>
</dbReference>
<dbReference type="OrthoDB" id="9805770at2"/>
<dbReference type="FunFam" id="3.30.559.10:FF:000007">
    <property type="entry name" value="Dihydrolipoamide acetyltransferase component of pyruvate dehydrogenase complex"/>
    <property type="match status" value="1"/>
</dbReference>
<dbReference type="InterPro" id="IPR036625">
    <property type="entry name" value="E3-bd_dom_sf"/>
</dbReference>
<dbReference type="Pfam" id="PF00198">
    <property type="entry name" value="2-oxoacid_dh"/>
    <property type="match status" value="1"/>
</dbReference>
<dbReference type="RefSeq" id="WP_091554669.1">
    <property type="nucleotide sequence ID" value="NZ_BNAC01000002.1"/>
</dbReference>
<keyword evidence="3 6" id="KW-0808">Transferase</keyword>